<proteinExistence type="predicted"/>
<feature type="compositionally biased region" description="Polar residues" evidence="1">
    <location>
        <begin position="1"/>
        <end position="10"/>
    </location>
</feature>
<feature type="region of interest" description="Disordered" evidence="1">
    <location>
        <begin position="1"/>
        <end position="33"/>
    </location>
</feature>
<gene>
    <name evidence="2" type="ORF">LCGC14_1339100</name>
</gene>
<name>A0A0F9KEY3_9ZZZZ</name>
<organism evidence="2">
    <name type="scientific">marine sediment metagenome</name>
    <dbReference type="NCBI Taxonomy" id="412755"/>
    <lineage>
        <taxon>unclassified sequences</taxon>
        <taxon>metagenomes</taxon>
        <taxon>ecological metagenomes</taxon>
    </lineage>
</organism>
<dbReference type="EMBL" id="LAZR01008170">
    <property type="protein sequence ID" value="KKM80518.1"/>
    <property type="molecule type" value="Genomic_DNA"/>
</dbReference>
<evidence type="ECO:0000313" key="2">
    <source>
        <dbReference type="EMBL" id="KKM80518.1"/>
    </source>
</evidence>
<reference evidence="2" key="1">
    <citation type="journal article" date="2015" name="Nature">
        <title>Complex archaea that bridge the gap between prokaryotes and eukaryotes.</title>
        <authorList>
            <person name="Spang A."/>
            <person name="Saw J.H."/>
            <person name="Jorgensen S.L."/>
            <person name="Zaremba-Niedzwiedzka K."/>
            <person name="Martijn J."/>
            <person name="Lind A.E."/>
            <person name="van Eijk R."/>
            <person name="Schleper C."/>
            <person name="Guy L."/>
            <person name="Ettema T.J."/>
        </authorList>
    </citation>
    <scope>NUCLEOTIDE SEQUENCE</scope>
</reference>
<sequence length="88" mass="8879">MRAVETTTAAGSAGGWVAQKHDEDPQVTGTGVSADGYPLAGNGAGDKVVTATALAASGNKTFQLAACLPHDATAGQTAFIFQCQYTYV</sequence>
<protein>
    <submittedName>
        <fullName evidence="2">Uncharacterized protein</fullName>
    </submittedName>
</protein>
<dbReference type="AlphaFoldDB" id="A0A0F9KEY3"/>
<accession>A0A0F9KEY3</accession>
<comment type="caution">
    <text evidence="2">The sequence shown here is derived from an EMBL/GenBank/DDBJ whole genome shotgun (WGS) entry which is preliminary data.</text>
</comment>
<feature type="non-terminal residue" evidence="2">
    <location>
        <position position="1"/>
    </location>
</feature>
<evidence type="ECO:0000256" key="1">
    <source>
        <dbReference type="SAM" id="MobiDB-lite"/>
    </source>
</evidence>